<dbReference type="PANTHER" id="PTHR13147:SF5">
    <property type="entry name" value="FOUR-JOINTED BOX PROTEIN 1"/>
    <property type="match status" value="1"/>
</dbReference>
<name>A0ABM1B0I0_LIMPO</name>
<keyword evidence="2" id="KW-1133">Transmembrane helix</keyword>
<dbReference type="InterPro" id="IPR024868">
    <property type="entry name" value="FJX1/FJ"/>
</dbReference>
<keyword evidence="2" id="KW-0812">Transmembrane</keyword>
<proteinExistence type="predicted"/>
<dbReference type="RefSeq" id="XP_013772283.2">
    <property type="nucleotide sequence ID" value="XM_013916829.2"/>
</dbReference>
<reference evidence="4" key="1">
    <citation type="submission" date="2025-08" db="UniProtKB">
        <authorList>
            <consortium name="RefSeq"/>
        </authorList>
    </citation>
    <scope>IDENTIFICATION</scope>
    <source>
        <tissue evidence="4">Muscle</tissue>
    </source>
</reference>
<evidence type="ECO:0000313" key="3">
    <source>
        <dbReference type="Proteomes" id="UP000694941"/>
    </source>
</evidence>
<keyword evidence="2" id="KW-0472">Membrane</keyword>
<evidence type="ECO:0000256" key="2">
    <source>
        <dbReference type="SAM" id="Phobius"/>
    </source>
</evidence>
<dbReference type="GeneID" id="106457415"/>
<dbReference type="PANTHER" id="PTHR13147">
    <property type="entry name" value="FOUR-JOINTED BOX PROTEIN 1"/>
    <property type="match status" value="1"/>
</dbReference>
<dbReference type="Proteomes" id="UP000694941">
    <property type="component" value="Unplaced"/>
</dbReference>
<evidence type="ECO:0000256" key="1">
    <source>
        <dbReference type="SAM" id="MobiDB-lite"/>
    </source>
</evidence>
<keyword evidence="3" id="KW-1185">Reference proteome</keyword>
<feature type="compositionally biased region" description="Acidic residues" evidence="1">
    <location>
        <begin position="122"/>
        <end position="159"/>
    </location>
</feature>
<organism evidence="3 4">
    <name type="scientific">Limulus polyphemus</name>
    <name type="common">Atlantic horseshoe crab</name>
    <dbReference type="NCBI Taxonomy" id="6850"/>
    <lineage>
        <taxon>Eukaryota</taxon>
        <taxon>Metazoa</taxon>
        <taxon>Ecdysozoa</taxon>
        <taxon>Arthropoda</taxon>
        <taxon>Chelicerata</taxon>
        <taxon>Merostomata</taxon>
        <taxon>Xiphosura</taxon>
        <taxon>Limulidae</taxon>
        <taxon>Limulus</taxon>
    </lineage>
</organism>
<evidence type="ECO:0000313" key="4">
    <source>
        <dbReference type="RefSeq" id="XP_013772283.2"/>
    </source>
</evidence>
<accession>A0ABM1B0I0</accession>
<protein>
    <submittedName>
        <fullName evidence="4">Four-jointed box protein 1-like</fullName>
    </submittedName>
</protein>
<feature type="region of interest" description="Disordered" evidence="1">
    <location>
        <begin position="117"/>
        <end position="162"/>
    </location>
</feature>
<sequence>MRFSSSLWNPNARKQLVLCVFTMKVYTVHKSRVVALILALVLGCLIVCMLSLQNEQTGYLRTVTYFRHQTSGNHKGTARRLRDFLGLFLRYESSYVDDGSYRISRLNKNTNYFRKTQRDTQSLDDDNEEEFEEYGEEDIIDEEDDTNDEYEEDYYDEDGNPPNPVFKQGDFDYSNITFFHSLSYSSNHNVLGNFSDVISVTNITDLPKHFSLTPGVVKVSPNVNRKLTPVALLTTTSSVHNTVRVSEMPKFCVPFQVSLKVDKIKNTTLKNNDGIPLVDSAIYWSQEVENIEPKGISDVEVDKSIRRLRHLPVIRADPSTWNRCGRPKNLYITLKDGSHVCARYRAPHDYLVQGELMSFYLARLLGIHNVPVVTLSAPDVSGQWGEPPVTKAVMKAGWAGNATVALIQWIDYLERDRMPKAILEALLTNKTISSRSSRLKDVHLVDAVELLQWSDLIMFDYLTGNYDRVASMQDAADKENNSLILHETIHNLVKSRKTGSLWLIDNESGLLDSYSLMYGEPSLGPGEQNHRFVTFHENMLNTICIFRKSTVQRIRWLYHHGALYNLLVDFVKRYEPLFARLPDVSHRLELAQNLQKRLNKLYFHIKSCTSFI</sequence>
<gene>
    <name evidence="4" type="primary">LOC106457415</name>
</gene>
<dbReference type="PRINTS" id="PR02072">
    <property type="entry name" value="4JOINTEDBOX1"/>
</dbReference>
<feature type="transmembrane region" description="Helical" evidence="2">
    <location>
        <begin position="33"/>
        <end position="52"/>
    </location>
</feature>